<dbReference type="EMBL" id="AKHW03004895">
    <property type="protein sequence ID" value="KYO28490.1"/>
    <property type="molecule type" value="Genomic_DNA"/>
</dbReference>
<evidence type="ECO:0000313" key="2">
    <source>
        <dbReference type="Proteomes" id="UP000050525"/>
    </source>
</evidence>
<organism evidence="1 2">
    <name type="scientific">Alligator mississippiensis</name>
    <name type="common">American alligator</name>
    <dbReference type="NCBI Taxonomy" id="8496"/>
    <lineage>
        <taxon>Eukaryota</taxon>
        <taxon>Metazoa</taxon>
        <taxon>Chordata</taxon>
        <taxon>Craniata</taxon>
        <taxon>Vertebrata</taxon>
        <taxon>Euteleostomi</taxon>
        <taxon>Archelosauria</taxon>
        <taxon>Archosauria</taxon>
        <taxon>Crocodylia</taxon>
        <taxon>Alligatoridae</taxon>
        <taxon>Alligatorinae</taxon>
        <taxon>Alligator</taxon>
    </lineage>
</organism>
<sequence length="66" mass="7513">MKPGRGWEQPSSWIQLKLDTPSTVTEERLLALPFYPPGVYVWRLPKKTTGCTTAQMCPVHRILLTS</sequence>
<proteinExistence type="predicted"/>
<reference evidence="1 2" key="1">
    <citation type="journal article" date="2012" name="Genome Biol.">
        <title>Sequencing three crocodilian genomes to illuminate the evolution of archosaurs and amniotes.</title>
        <authorList>
            <person name="St John J.A."/>
            <person name="Braun E.L."/>
            <person name="Isberg S.R."/>
            <person name="Miles L.G."/>
            <person name="Chong A.Y."/>
            <person name="Gongora J."/>
            <person name="Dalzell P."/>
            <person name="Moran C."/>
            <person name="Bed'hom B."/>
            <person name="Abzhanov A."/>
            <person name="Burgess S.C."/>
            <person name="Cooksey A.M."/>
            <person name="Castoe T.A."/>
            <person name="Crawford N.G."/>
            <person name="Densmore L.D."/>
            <person name="Drew J.C."/>
            <person name="Edwards S.V."/>
            <person name="Faircloth B.C."/>
            <person name="Fujita M.K."/>
            <person name="Greenwold M.J."/>
            <person name="Hoffmann F.G."/>
            <person name="Howard J.M."/>
            <person name="Iguchi T."/>
            <person name="Janes D.E."/>
            <person name="Khan S.Y."/>
            <person name="Kohno S."/>
            <person name="de Koning A.J."/>
            <person name="Lance S.L."/>
            <person name="McCarthy F.M."/>
            <person name="McCormack J.E."/>
            <person name="Merchant M.E."/>
            <person name="Peterson D.G."/>
            <person name="Pollock D.D."/>
            <person name="Pourmand N."/>
            <person name="Raney B.J."/>
            <person name="Roessler K.A."/>
            <person name="Sanford J.R."/>
            <person name="Sawyer R.H."/>
            <person name="Schmidt C.J."/>
            <person name="Triplett E.W."/>
            <person name="Tuberville T.D."/>
            <person name="Venegas-Anaya M."/>
            <person name="Howard J.T."/>
            <person name="Jarvis E.D."/>
            <person name="Guillette L.J.Jr."/>
            <person name="Glenn T.C."/>
            <person name="Green R.E."/>
            <person name="Ray D.A."/>
        </authorList>
    </citation>
    <scope>NUCLEOTIDE SEQUENCE [LARGE SCALE GENOMIC DNA]</scope>
    <source>
        <strain evidence="1">KSC_2009_1</strain>
    </source>
</reference>
<dbReference type="Proteomes" id="UP000050525">
    <property type="component" value="Unassembled WGS sequence"/>
</dbReference>
<protein>
    <submittedName>
        <fullName evidence="1">Uncharacterized protein</fullName>
    </submittedName>
</protein>
<name>A0A151MVE0_ALLMI</name>
<keyword evidence="2" id="KW-1185">Reference proteome</keyword>
<gene>
    <name evidence="1" type="ORF">Y1Q_0006465</name>
</gene>
<accession>A0A151MVE0</accession>
<comment type="caution">
    <text evidence="1">The sequence shown here is derived from an EMBL/GenBank/DDBJ whole genome shotgun (WGS) entry which is preliminary data.</text>
</comment>
<dbReference type="AlphaFoldDB" id="A0A151MVE0"/>
<evidence type="ECO:0000313" key="1">
    <source>
        <dbReference type="EMBL" id="KYO28490.1"/>
    </source>
</evidence>